<dbReference type="InterPro" id="IPR011991">
    <property type="entry name" value="ArsR-like_HTH"/>
</dbReference>
<organism evidence="1">
    <name type="scientific">Microbacterium sp. A8/3-1</name>
    <dbReference type="NCBI Taxonomy" id="3160749"/>
    <lineage>
        <taxon>Bacteria</taxon>
        <taxon>Bacillati</taxon>
        <taxon>Actinomycetota</taxon>
        <taxon>Actinomycetes</taxon>
        <taxon>Micrococcales</taxon>
        <taxon>Microbacteriaceae</taxon>
        <taxon>Microbacterium</taxon>
    </lineage>
</organism>
<dbReference type="EMBL" id="CP158357">
    <property type="protein sequence ID" value="XBX79426.1"/>
    <property type="molecule type" value="Genomic_DNA"/>
</dbReference>
<dbReference type="Gene3D" id="1.10.10.10">
    <property type="entry name" value="Winged helix-like DNA-binding domain superfamily/Winged helix DNA-binding domain"/>
    <property type="match status" value="1"/>
</dbReference>
<dbReference type="InterPro" id="IPR036390">
    <property type="entry name" value="WH_DNA-bd_sf"/>
</dbReference>
<proteinExistence type="predicted"/>
<sequence length="182" mass="20929">MEDISVITAVHHPLRRRLFDYLLLYGTSQVTVLARALDSQVGSISHHLRMLERAGVVERVEDPNGDKRTSWWRVARRGLSWSTDDFADSPADALLAREAQRQGIRLQFERLQRWHRHRSDAAYADYDGYSTDTTAWASPGELEDLSIRLLATIRQWQDSIDLEDGQVRTPVFLFAHAFPTEP</sequence>
<protein>
    <submittedName>
        <fullName evidence="1">Helix-turn-helix domain-containing protein</fullName>
    </submittedName>
</protein>
<dbReference type="RefSeq" id="WP_350352460.1">
    <property type="nucleotide sequence ID" value="NZ_CP158357.1"/>
</dbReference>
<name>A0AAU7VYD6_9MICO</name>
<dbReference type="SUPFAM" id="SSF46785">
    <property type="entry name" value="Winged helix' DNA-binding domain"/>
    <property type="match status" value="1"/>
</dbReference>
<accession>A0AAU7VYD6</accession>
<gene>
    <name evidence="1" type="ORF">ABS642_04895</name>
</gene>
<reference evidence="1" key="1">
    <citation type="submission" date="2024-06" db="EMBL/GenBank/DDBJ databases">
        <title>Draft genome sequence of Microbacterium sp. strain A8/3-1, isolated from Oxytropis tragacanthoides Fisch. ex DC. Root nodules in the Altai region of Russia.</title>
        <authorList>
            <person name="Sazanova A."/>
            <person name="Guro P."/>
            <person name="Kuznetsova I."/>
            <person name="Belimov A."/>
            <person name="Safronova V."/>
        </authorList>
    </citation>
    <scope>NUCLEOTIDE SEQUENCE</scope>
    <source>
        <strain evidence="1">A8/3-1</strain>
    </source>
</reference>
<evidence type="ECO:0000313" key="1">
    <source>
        <dbReference type="EMBL" id="XBX79426.1"/>
    </source>
</evidence>
<dbReference type="AlphaFoldDB" id="A0AAU7VYD6"/>
<dbReference type="Pfam" id="PF12840">
    <property type="entry name" value="HTH_20"/>
    <property type="match status" value="1"/>
</dbReference>
<dbReference type="InterPro" id="IPR036388">
    <property type="entry name" value="WH-like_DNA-bd_sf"/>
</dbReference>
<dbReference type="CDD" id="cd00090">
    <property type="entry name" value="HTH_ARSR"/>
    <property type="match status" value="1"/>
</dbReference>